<dbReference type="EMBL" id="KN837441">
    <property type="protein sequence ID" value="KIJ25002.1"/>
    <property type="molecule type" value="Genomic_DNA"/>
</dbReference>
<dbReference type="HOGENOM" id="CLU_2216288_0_0_1"/>
<dbReference type="OrthoDB" id="2527272at2759"/>
<feature type="non-terminal residue" evidence="1">
    <location>
        <position position="107"/>
    </location>
</feature>
<dbReference type="Proteomes" id="UP000054279">
    <property type="component" value="Unassembled WGS sequence"/>
</dbReference>
<organism evidence="1 2">
    <name type="scientific">Sphaerobolus stellatus (strain SS14)</name>
    <dbReference type="NCBI Taxonomy" id="990650"/>
    <lineage>
        <taxon>Eukaryota</taxon>
        <taxon>Fungi</taxon>
        <taxon>Dikarya</taxon>
        <taxon>Basidiomycota</taxon>
        <taxon>Agaricomycotina</taxon>
        <taxon>Agaricomycetes</taxon>
        <taxon>Phallomycetidae</taxon>
        <taxon>Geastrales</taxon>
        <taxon>Sphaerobolaceae</taxon>
        <taxon>Sphaerobolus</taxon>
    </lineage>
</organism>
<evidence type="ECO:0000313" key="2">
    <source>
        <dbReference type="Proteomes" id="UP000054279"/>
    </source>
</evidence>
<protein>
    <submittedName>
        <fullName evidence="1">Uncharacterized protein</fullName>
    </submittedName>
</protein>
<accession>A0A0C9U7F4</accession>
<name>A0A0C9U7F4_SPHS4</name>
<proteinExistence type="predicted"/>
<gene>
    <name evidence="1" type="ORF">M422DRAFT_80518</name>
</gene>
<dbReference type="AlphaFoldDB" id="A0A0C9U7F4"/>
<evidence type="ECO:0000313" key="1">
    <source>
        <dbReference type="EMBL" id="KIJ25002.1"/>
    </source>
</evidence>
<reference evidence="1 2" key="1">
    <citation type="submission" date="2014-06" db="EMBL/GenBank/DDBJ databases">
        <title>Evolutionary Origins and Diversification of the Mycorrhizal Mutualists.</title>
        <authorList>
            <consortium name="DOE Joint Genome Institute"/>
            <consortium name="Mycorrhizal Genomics Consortium"/>
            <person name="Kohler A."/>
            <person name="Kuo A."/>
            <person name="Nagy L.G."/>
            <person name="Floudas D."/>
            <person name="Copeland A."/>
            <person name="Barry K.W."/>
            <person name="Cichocki N."/>
            <person name="Veneault-Fourrey C."/>
            <person name="LaButti K."/>
            <person name="Lindquist E.A."/>
            <person name="Lipzen A."/>
            <person name="Lundell T."/>
            <person name="Morin E."/>
            <person name="Murat C."/>
            <person name="Riley R."/>
            <person name="Ohm R."/>
            <person name="Sun H."/>
            <person name="Tunlid A."/>
            <person name="Henrissat B."/>
            <person name="Grigoriev I.V."/>
            <person name="Hibbett D.S."/>
            <person name="Martin F."/>
        </authorList>
    </citation>
    <scope>NUCLEOTIDE SEQUENCE [LARGE SCALE GENOMIC DNA]</scope>
    <source>
        <strain evidence="1 2">SS14</strain>
    </source>
</reference>
<feature type="non-terminal residue" evidence="1">
    <location>
        <position position="1"/>
    </location>
</feature>
<keyword evidence="2" id="KW-1185">Reference proteome</keyword>
<sequence>HYWQARHIKTIEVAVGACGVPLAWTKFPLAEGEHEIIDFMNDVWPLPHQRPGFVVIDKACQVLASLNACGMLVPPNGWFSHNTWLKVETWHYTRHVIDELCVTWCNP</sequence>